<gene>
    <name evidence="1" type="ORF">RFULGI_LOCUS15669</name>
</gene>
<dbReference type="EMBL" id="CAJVPZ010051611">
    <property type="protein sequence ID" value="CAG8779315.1"/>
    <property type="molecule type" value="Genomic_DNA"/>
</dbReference>
<dbReference type="OrthoDB" id="2435388at2759"/>
<keyword evidence="2" id="KW-1185">Reference proteome</keyword>
<evidence type="ECO:0000313" key="1">
    <source>
        <dbReference type="EMBL" id="CAG8779315.1"/>
    </source>
</evidence>
<reference evidence="1" key="1">
    <citation type="submission" date="2021-06" db="EMBL/GenBank/DDBJ databases">
        <authorList>
            <person name="Kallberg Y."/>
            <person name="Tangrot J."/>
            <person name="Rosling A."/>
        </authorList>
    </citation>
    <scope>NUCLEOTIDE SEQUENCE</scope>
    <source>
        <strain evidence="1">IN212</strain>
    </source>
</reference>
<accession>A0A9N9JF72</accession>
<dbReference type="AlphaFoldDB" id="A0A9N9JF72"/>
<protein>
    <submittedName>
        <fullName evidence="1">12780_t:CDS:1</fullName>
    </submittedName>
</protein>
<feature type="non-terminal residue" evidence="1">
    <location>
        <position position="1"/>
    </location>
</feature>
<dbReference type="Proteomes" id="UP000789396">
    <property type="component" value="Unassembled WGS sequence"/>
</dbReference>
<name>A0A9N9JF72_9GLOM</name>
<comment type="caution">
    <text evidence="1">The sequence shown here is derived from an EMBL/GenBank/DDBJ whole genome shotgun (WGS) entry which is preliminary data.</text>
</comment>
<proteinExistence type="predicted"/>
<feature type="non-terminal residue" evidence="1">
    <location>
        <position position="111"/>
    </location>
</feature>
<evidence type="ECO:0000313" key="2">
    <source>
        <dbReference type="Proteomes" id="UP000789396"/>
    </source>
</evidence>
<sequence>DASESKFKPRNLIKQFRKWSSTHDIYPLKKIIRDKKISDEMLVESIELLTDSSAFKYYSFEAISKLESQLRTLVSLIEVICKSEIRIRHDLREKIYAQLGKFAEIHFRSTE</sequence>
<organism evidence="1 2">
    <name type="scientific">Racocetra fulgida</name>
    <dbReference type="NCBI Taxonomy" id="60492"/>
    <lineage>
        <taxon>Eukaryota</taxon>
        <taxon>Fungi</taxon>
        <taxon>Fungi incertae sedis</taxon>
        <taxon>Mucoromycota</taxon>
        <taxon>Glomeromycotina</taxon>
        <taxon>Glomeromycetes</taxon>
        <taxon>Diversisporales</taxon>
        <taxon>Gigasporaceae</taxon>
        <taxon>Racocetra</taxon>
    </lineage>
</organism>